<dbReference type="Proteomes" id="UP001153076">
    <property type="component" value="Unassembled WGS sequence"/>
</dbReference>
<organism evidence="2 3">
    <name type="scientific">Carnegiea gigantea</name>
    <dbReference type="NCBI Taxonomy" id="171969"/>
    <lineage>
        <taxon>Eukaryota</taxon>
        <taxon>Viridiplantae</taxon>
        <taxon>Streptophyta</taxon>
        <taxon>Embryophyta</taxon>
        <taxon>Tracheophyta</taxon>
        <taxon>Spermatophyta</taxon>
        <taxon>Magnoliopsida</taxon>
        <taxon>eudicotyledons</taxon>
        <taxon>Gunneridae</taxon>
        <taxon>Pentapetalae</taxon>
        <taxon>Caryophyllales</taxon>
        <taxon>Cactineae</taxon>
        <taxon>Cactaceae</taxon>
        <taxon>Cactoideae</taxon>
        <taxon>Echinocereeae</taxon>
        <taxon>Carnegiea</taxon>
    </lineage>
</organism>
<feature type="region of interest" description="Disordered" evidence="1">
    <location>
        <begin position="274"/>
        <end position="319"/>
    </location>
</feature>
<accession>A0A9Q1Q6H8</accession>
<gene>
    <name evidence="2" type="ORF">Cgig2_008323</name>
</gene>
<comment type="caution">
    <text evidence="2">The sequence shown here is derived from an EMBL/GenBank/DDBJ whole genome shotgun (WGS) entry which is preliminary data.</text>
</comment>
<name>A0A9Q1Q6H8_9CARY</name>
<feature type="compositionally biased region" description="Polar residues" evidence="1">
    <location>
        <begin position="200"/>
        <end position="219"/>
    </location>
</feature>
<keyword evidence="3" id="KW-1185">Reference proteome</keyword>
<sequence length="365" mass="40149">MAGGKDFDDSAATSISDEQKRDIIELGFEFLLTLKVNKIPSRLVRWLVQNFDTCRRAMKLASNDELRIIEEDVYLTLGFPRGSKPVEKAKKSDKGEYKRILDEWKDQWGGFDKGIKDDRIKALETATLYIQEEEEDIRASVQKISTSLKNFASSAIEVVDVVSEAQQMLPASTQMDKVQGVLVEILTNCSKLGTFKDTAGPSQTQPRDANVGHQATPSSQDDRLFITDPSFWDACVELAKTYEKTSGIACPGTFTPPGFDLGFGFRLSQLVQVESPNHGGNGGVGGIGSGSQSSPHSHTQRSPDLGSESSGGDSTELLDRDAEFSGPKYKKFKHILDSEIQMTYCPDFSNSKLDLFIFIGSGMET</sequence>
<dbReference type="EMBL" id="JAKOGI010000735">
    <property type="protein sequence ID" value="KAJ8430977.1"/>
    <property type="molecule type" value="Genomic_DNA"/>
</dbReference>
<evidence type="ECO:0000313" key="3">
    <source>
        <dbReference type="Proteomes" id="UP001153076"/>
    </source>
</evidence>
<dbReference type="AlphaFoldDB" id="A0A9Q1Q6H8"/>
<feature type="region of interest" description="Disordered" evidence="1">
    <location>
        <begin position="196"/>
        <end position="223"/>
    </location>
</feature>
<protein>
    <submittedName>
        <fullName evidence="2">Uncharacterized protein</fullName>
    </submittedName>
</protein>
<evidence type="ECO:0000256" key="1">
    <source>
        <dbReference type="SAM" id="MobiDB-lite"/>
    </source>
</evidence>
<proteinExistence type="predicted"/>
<reference evidence="2" key="1">
    <citation type="submission" date="2022-04" db="EMBL/GenBank/DDBJ databases">
        <title>Carnegiea gigantea Genome sequencing and assembly v2.</title>
        <authorList>
            <person name="Copetti D."/>
            <person name="Sanderson M.J."/>
            <person name="Burquez A."/>
            <person name="Wojciechowski M.F."/>
        </authorList>
    </citation>
    <scope>NUCLEOTIDE SEQUENCE</scope>
    <source>
        <strain evidence="2">SGP5-SGP5p</strain>
        <tissue evidence="2">Aerial part</tissue>
    </source>
</reference>
<feature type="compositionally biased region" description="Gly residues" evidence="1">
    <location>
        <begin position="279"/>
        <end position="289"/>
    </location>
</feature>
<evidence type="ECO:0000313" key="2">
    <source>
        <dbReference type="EMBL" id="KAJ8430977.1"/>
    </source>
</evidence>
<dbReference type="OrthoDB" id="1741703at2759"/>